<proteinExistence type="predicted"/>
<dbReference type="EMBL" id="CP003130">
    <property type="protein sequence ID" value="AEU36794.1"/>
    <property type="molecule type" value="Genomic_DNA"/>
</dbReference>
<evidence type="ECO:0000313" key="2">
    <source>
        <dbReference type="Proteomes" id="UP000007113"/>
    </source>
</evidence>
<dbReference type="KEGG" id="gma:AciX8_2478"/>
<name>G8NZ58_GRAMM</name>
<dbReference type="Proteomes" id="UP000007113">
    <property type="component" value="Chromosome"/>
</dbReference>
<sequence length="107" mass="11811">MTVNNQLDSPIKVSISAWDGSQSPAWYSIDTGGSESWDRDRDFRGYIVAVQYNLWAVEPGFARYYVFGGESGTNYVMNITGSDSPNVTLNSDHGTYLDLSQSSPVDN</sequence>
<dbReference type="AlphaFoldDB" id="G8NZ58"/>
<organism evidence="1 2">
    <name type="scientific">Granulicella mallensis (strain ATCC BAA-1857 / DSM 23137 / MP5ACTX8)</name>
    <dbReference type="NCBI Taxonomy" id="682795"/>
    <lineage>
        <taxon>Bacteria</taxon>
        <taxon>Pseudomonadati</taxon>
        <taxon>Acidobacteriota</taxon>
        <taxon>Terriglobia</taxon>
        <taxon>Terriglobales</taxon>
        <taxon>Acidobacteriaceae</taxon>
        <taxon>Granulicella</taxon>
    </lineage>
</organism>
<reference evidence="1 2" key="1">
    <citation type="submission" date="2011-11" db="EMBL/GenBank/DDBJ databases">
        <title>Complete sequence of Granulicella mallensis MP5ACTX8.</title>
        <authorList>
            <consortium name="US DOE Joint Genome Institute"/>
            <person name="Lucas S."/>
            <person name="Copeland A."/>
            <person name="Lapidus A."/>
            <person name="Cheng J.-F."/>
            <person name="Goodwin L."/>
            <person name="Pitluck S."/>
            <person name="Peters L."/>
            <person name="Lu M."/>
            <person name="Detter J.C."/>
            <person name="Han C."/>
            <person name="Tapia R."/>
            <person name="Land M."/>
            <person name="Hauser L."/>
            <person name="Kyrpides N."/>
            <person name="Ivanova N."/>
            <person name="Mikhailova N."/>
            <person name="Pagani I."/>
            <person name="Rawat S."/>
            <person name="Mannisto M."/>
            <person name="Haggblom M."/>
            <person name="Woyke T."/>
        </authorList>
    </citation>
    <scope>NUCLEOTIDE SEQUENCE [LARGE SCALE GENOMIC DNA]</scope>
    <source>
        <strain evidence="2">ATCC BAA-1857 / DSM 23137 / MP5ACTX8</strain>
    </source>
</reference>
<gene>
    <name evidence="1" type="ordered locus">AciX8_2478</name>
</gene>
<keyword evidence="2" id="KW-1185">Reference proteome</keyword>
<accession>G8NZ58</accession>
<dbReference type="HOGENOM" id="CLU_2206316_0_0_0"/>
<evidence type="ECO:0000313" key="1">
    <source>
        <dbReference type="EMBL" id="AEU36794.1"/>
    </source>
</evidence>
<protein>
    <submittedName>
        <fullName evidence="1">Uncharacterized protein</fullName>
    </submittedName>
</protein>